<evidence type="ECO:0000313" key="4">
    <source>
        <dbReference type="EMBL" id="KAK7949052.1"/>
    </source>
</evidence>
<keyword evidence="1" id="KW-0349">Heme</keyword>
<dbReference type="InterPro" id="IPR036396">
    <property type="entry name" value="Cyt_P450_sf"/>
</dbReference>
<organism evidence="4 5">
    <name type="scientific">Apiospora aurea</name>
    <dbReference type="NCBI Taxonomy" id="335848"/>
    <lineage>
        <taxon>Eukaryota</taxon>
        <taxon>Fungi</taxon>
        <taxon>Dikarya</taxon>
        <taxon>Ascomycota</taxon>
        <taxon>Pezizomycotina</taxon>
        <taxon>Sordariomycetes</taxon>
        <taxon>Xylariomycetidae</taxon>
        <taxon>Amphisphaeriales</taxon>
        <taxon>Apiosporaceae</taxon>
        <taxon>Apiospora</taxon>
    </lineage>
</organism>
<reference evidence="4 5" key="1">
    <citation type="submission" date="2023-01" db="EMBL/GenBank/DDBJ databases">
        <title>Analysis of 21 Apiospora genomes using comparative genomics revels a genus with tremendous synthesis potential of carbohydrate active enzymes and secondary metabolites.</title>
        <authorList>
            <person name="Sorensen T."/>
        </authorList>
    </citation>
    <scope>NUCLEOTIDE SEQUENCE [LARGE SCALE GENOMIC DNA]</scope>
    <source>
        <strain evidence="4 5">CBS 24483</strain>
    </source>
</reference>
<name>A0ABR1Q944_9PEZI</name>
<evidence type="ECO:0000256" key="3">
    <source>
        <dbReference type="ARBA" id="ARBA00023004"/>
    </source>
</evidence>
<dbReference type="Proteomes" id="UP001391051">
    <property type="component" value="Unassembled WGS sequence"/>
</dbReference>
<dbReference type="SUPFAM" id="SSF48264">
    <property type="entry name" value="Cytochrome P450"/>
    <property type="match status" value="1"/>
</dbReference>
<protein>
    <submittedName>
        <fullName evidence="4">Cytochrome P450</fullName>
    </submittedName>
</protein>
<accession>A0ABR1Q944</accession>
<keyword evidence="3" id="KW-0408">Iron</keyword>
<evidence type="ECO:0000256" key="2">
    <source>
        <dbReference type="ARBA" id="ARBA00022723"/>
    </source>
</evidence>
<gene>
    <name evidence="4" type="ORF">PG986_009938</name>
</gene>
<keyword evidence="2" id="KW-0479">Metal-binding</keyword>
<sequence>MSLWMERYEFDVVGEIFHGHEDGFVMVRDGRDDNDWCHLMGVMPDTGASLMYIPWFLKVPYFAGMMLFRSSRDGVRGMLDVTKQANKSANARWEAMQKGEEHPDGGHPDRLTEYCKEGNWTVADVATEVWGVIWAGSDTTATALSSVFYHLHKHPASLARLRR</sequence>
<proteinExistence type="predicted"/>
<dbReference type="Gene3D" id="1.10.630.10">
    <property type="entry name" value="Cytochrome P450"/>
    <property type="match status" value="1"/>
</dbReference>
<keyword evidence="5" id="KW-1185">Reference proteome</keyword>
<evidence type="ECO:0000256" key="1">
    <source>
        <dbReference type="ARBA" id="ARBA00022617"/>
    </source>
</evidence>
<dbReference type="InterPro" id="IPR001128">
    <property type="entry name" value="Cyt_P450"/>
</dbReference>
<dbReference type="GeneID" id="92079222"/>
<dbReference type="InterPro" id="IPR050121">
    <property type="entry name" value="Cytochrome_P450_monoxygenase"/>
</dbReference>
<dbReference type="Pfam" id="PF00067">
    <property type="entry name" value="p450"/>
    <property type="match status" value="1"/>
</dbReference>
<evidence type="ECO:0000313" key="5">
    <source>
        <dbReference type="Proteomes" id="UP001391051"/>
    </source>
</evidence>
<dbReference type="PANTHER" id="PTHR24305:SF190">
    <property type="entry name" value="P450, PUTATIVE (EUROFUNG)-RELATED"/>
    <property type="match status" value="1"/>
</dbReference>
<dbReference type="RefSeq" id="XP_066698558.1">
    <property type="nucleotide sequence ID" value="XM_066846160.1"/>
</dbReference>
<comment type="caution">
    <text evidence="4">The sequence shown here is derived from an EMBL/GenBank/DDBJ whole genome shotgun (WGS) entry which is preliminary data.</text>
</comment>
<dbReference type="PANTHER" id="PTHR24305">
    <property type="entry name" value="CYTOCHROME P450"/>
    <property type="match status" value="1"/>
</dbReference>
<dbReference type="EMBL" id="JAQQWE010000006">
    <property type="protein sequence ID" value="KAK7949052.1"/>
    <property type="molecule type" value="Genomic_DNA"/>
</dbReference>